<evidence type="ECO:0000256" key="1">
    <source>
        <dbReference type="SAM" id="Phobius"/>
    </source>
</evidence>
<dbReference type="EMBL" id="CP007029">
    <property type="protein sequence ID" value="AHE97294.1"/>
    <property type="molecule type" value="Genomic_DNA"/>
</dbReference>
<evidence type="ECO:0000313" key="4">
    <source>
        <dbReference type="Proteomes" id="UP000005289"/>
    </source>
</evidence>
<dbReference type="KEGG" id="tti:THITH_02310"/>
<dbReference type="Pfam" id="PF08534">
    <property type="entry name" value="Redoxin"/>
    <property type="match status" value="1"/>
</dbReference>
<dbReference type="PROSITE" id="PS51352">
    <property type="entry name" value="THIOREDOXIN_2"/>
    <property type="match status" value="1"/>
</dbReference>
<dbReference type="SUPFAM" id="SSF52833">
    <property type="entry name" value="Thioredoxin-like"/>
    <property type="match status" value="1"/>
</dbReference>
<dbReference type="PANTHER" id="PTHR42852">
    <property type="entry name" value="THIOL:DISULFIDE INTERCHANGE PROTEIN DSBE"/>
    <property type="match status" value="1"/>
</dbReference>
<proteinExistence type="predicted"/>
<evidence type="ECO:0000313" key="3">
    <source>
        <dbReference type="EMBL" id="AHE97294.1"/>
    </source>
</evidence>
<dbReference type="Proteomes" id="UP000005289">
    <property type="component" value="Chromosome"/>
</dbReference>
<dbReference type="RefSeq" id="WP_006746135.1">
    <property type="nucleotide sequence ID" value="NZ_CP007029.1"/>
</dbReference>
<keyword evidence="1" id="KW-0812">Transmembrane</keyword>
<dbReference type="InterPro" id="IPR013740">
    <property type="entry name" value="Redoxin"/>
</dbReference>
<name>W0DF86_9GAMM</name>
<keyword evidence="1" id="KW-1133">Transmembrane helix</keyword>
<accession>W0DF86</accession>
<dbReference type="AlphaFoldDB" id="W0DF86"/>
<feature type="domain" description="Thioredoxin" evidence="2">
    <location>
        <begin position="35"/>
        <end position="170"/>
    </location>
</feature>
<gene>
    <name evidence="3" type="ORF">THITH_02310</name>
</gene>
<dbReference type="Gene3D" id="3.40.30.10">
    <property type="entry name" value="Glutaredoxin"/>
    <property type="match status" value="1"/>
</dbReference>
<dbReference type="GO" id="GO:0016491">
    <property type="term" value="F:oxidoreductase activity"/>
    <property type="evidence" value="ECO:0007669"/>
    <property type="project" value="InterPro"/>
</dbReference>
<dbReference type="OrthoDB" id="9788279at2"/>
<keyword evidence="1" id="KW-0472">Membrane</keyword>
<evidence type="ECO:0000259" key="2">
    <source>
        <dbReference type="PROSITE" id="PS51352"/>
    </source>
</evidence>
<reference evidence="3 4" key="1">
    <citation type="submission" date="2013-12" db="EMBL/GenBank/DDBJ databases">
        <authorList>
            <consortium name="DOE Joint Genome Institute"/>
            <person name="Muyzer G."/>
            <person name="Huntemann M."/>
            <person name="Han J."/>
            <person name="Chen A."/>
            <person name="Kyrpides N."/>
            <person name="Mavromatis K."/>
            <person name="Markowitz V."/>
            <person name="Palaniappan K."/>
            <person name="Ivanova N."/>
            <person name="Schaumberg A."/>
            <person name="Pati A."/>
            <person name="Liolios K."/>
            <person name="Nordberg H.P."/>
            <person name="Cantor M.N."/>
            <person name="Hua S.X."/>
            <person name="Woyke T."/>
        </authorList>
    </citation>
    <scope>NUCLEOTIDE SEQUENCE [LARGE SCALE GENOMIC DNA]</scope>
    <source>
        <strain evidence="3 4">ARh 1</strain>
    </source>
</reference>
<keyword evidence="4" id="KW-1185">Reference proteome</keyword>
<dbReference type="InterPro" id="IPR013766">
    <property type="entry name" value="Thioredoxin_domain"/>
</dbReference>
<dbReference type="InterPro" id="IPR036249">
    <property type="entry name" value="Thioredoxin-like_sf"/>
</dbReference>
<organism evidence="3 4">
    <name type="scientific">Thioalkalivibrio paradoxus ARh 1</name>
    <dbReference type="NCBI Taxonomy" id="713585"/>
    <lineage>
        <taxon>Bacteria</taxon>
        <taxon>Pseudomonadati</taxon>
        <taxon>Pseudomonadota</taxon>
        <taxon>Gammaproteobacteria</taxon>
        <taxon>Chromatiales</taxon>
        <taxon>Ectothiorhodospiraceae</taxon>
        <taxon>Thioalkalivibrio</taxon>
    </lineage>
</organism>
<dbReference type="InterPro" id="IPR050553">
    <property type="entry name" value="Thioredoxin_ResA/DsbE_sf"/>
</dbReference>
<dbReference type="STRING" id="713585.THITH_02310"/>
<dbReference type="PANTHER" id="PTHR42852:SF17">
    <property type="entry name" value="THIOREDOXIN-LIKE PROTEIN HI_1115"/>
    <property type="match status" value="1"/>
</dbReference>
<protein>
    <submittedName>
        <fullName evidence="3">Alkyl hydroperoxide reductase</fullName>
    </submittedName>
</protein>
<feature type="transmembrane region" description="Helical" evidence="1">
    <location>
        <begin position="12"/>
        <end position="32"/>
    </location>
</feature>
<sequence>MNTAVKKRRPVWRWVLEIAIVIGVVLLVRAWIARDLAQGPAPAFEAQLLDGTPVSLAHFADEPMLLHFWATWCPICRLEEGEILRLSRSHPVLTVAMQSGSEAEVEAHLTERERKLAVVNDPGGDLARTYGVRAVPSTFIIDRDGEIVFRKQGYAPPLELRFRLWLARWL</sequence>
<dbReference type="CDD" id="cd03011">
    <property type="entry name" value="TlpA_like_ScsD_MtbDsbE"/>
    <property type="match status" value="1"/>
</dbReference>
<dbReference type="HOGENOM" id="CLU_042529_10_0_6"/>